<evidence type="ECO:0000256" key="1">
    <source>
        <dbReference type="SAM" id="MobiDB-lite"/>
    </source>
</evidence>
<evidence type="ECO:0000313" key="2">
    <source>
        <dbReference type="EMBL" id="MEA5358877.1"/>
    </source>
</evidence>
<feature type="region of interest" description="Disordered" evidence="1">
    <location>
        <begin position="1"/>
        <end position="20"/>
    </location>
</feature>
<name>A0ABU5QY90_9PSEU</name>
<sequence>MSTAAIGPEPEFGPSTSPSAIRSALLPEDVVEFDRDYEHALDIARDQLSLTDLVETLASWSRVARSTQADPAAHRRMLQAEDRALQTGQAPAGSRSWSTFKTELGLQ</sequence>
<comment type="caution">
    <text evidence="2">The sequence shown here is derived from an EMBL/GenBank/DDBJ whole genome shotgun (WGS) entry which is preliminary data.</text>
</comment>
<feature type="region of interest" description="Disordered" evidence="1">
    <location>
        <begin position="83"/>
        <end position="107"/>
    </location>
</feature>
<dbReference type="RefSeq" id="WP_323324058.1">
    <property type="nucleotide sequence ID" value="NZ_JAYFSI010000001.1"/>
</dbReference>
<gene>
    <name evidence="2" type="ORF">VA596_04970</name>
</gene>
<dbReference type="EMBL" id="JAYFSI010000001">
    <property type="protein sequence ID" value="MEA5358877.1"/>
    <property type="molecule type" value="Genomic_DNA"/>
</dbReference>
<evidence type="ECO:0000313" key="3">
    <source>
        <dbReference type="Proteomes" id="UP001304298"/>
    </source>
</evidence>
<proteinExistence type="predicted"/>
<protein>
    <submittedName>
        <fullName evidence="2">DUF6247 family protein</fullName>
    </submittedName>
</protein>
<keyword evidence="3" id="KW-1185">Reference proteome</keyword>
<dbReference type="InterPro" id="IPR046214">
    <property type="entry name" value="DUF6247"/>
</dbReference>
<reference evidence="2 3" key="1">
    <citation type="submission" date="2023-12" db="EMBL/GenBank/DDBJ databases">
        <title>Amycolatopsis sp. V23-08.</title>
        <authorList>
            <person name="Somphong A."/>
        </authorList>
    </citation>
    <scope>NUCLEOTIDE SEQUENCE [LARGE SCALE GENOMIC DNA]</scope>
    <source>
        <strain evidence="2 3">V23-08</strain>
    </source>
</reference>
<organism evidence="2 3">
    <name type="scientific">Amycolatopsis heterodermiae</name>
    <dbReference type="NCBI Taxonomy" id="3110235"/>
    <lineage>
        <taxon>Bacteria</taxon>
        <taxon>Bacillati</taxon>
        <taxon>Actinomycetota</taxon>
        <taxon>Actinomycetes</taxon>
        <taxon>Pseudonocardiales</taxon>
        <taxon>Pseudonocardiaceae</taxon>
        <taxon>Amycolatopsis</taxon>
    </lineage>
</organism>
<dbReference type="Proteomes" id="UP001304298">
    <property type="component" value="Unassembled WGS sequence"/>
</dbReference>
<dbReference type="Pfam" id="PF19760">
    <property type="entry name" value="DUF6247"/>
    <property type="match status" value="1"/>
</dbReference>
<accession>A0ABU5QY90</accession>